<comment type="caution">
    <text evidence="1">The sequence shown here is derived from an EMBL/GenBank/DDBJ whole genome shotgun (WGS) entry which is preliminary data.</text>
</comment>
<gene>
    <name evidence="1" type="ORF">SK128_027492</name>
</gene>
<evidence type="ECO:0000313" key="2">
    <source>
        <dbReference type="Proteomes" id="UP001381693"/>
    </source>
</evidence>
<dbReference type="AlphaFoldDB" id="A0AAN9ACT2"/>
<sequence>MDFANNSSSINTTDTDTEATNAIEADGFLDDKLLDAMTPITAILDEVEVEETLRPAFCTRCRTISSSFLSSPYVGSGDSASLNEERAISRSLPSSRLIRDHMIPYNDSNVVSDDVPLLRVRTFIVTFLQ</sequence>
<proteinExistence type="predicted"/>
<evidence type="ECO:0000313" key="1">
    <source>
        <dbReference type="EMBL" id="KAK7081115.1"/>
    </source>
</evidence>
<protein>
    <submittedName>
        <fullName evidence="1">Uncharacterized protein</fullName>
    </submittedName>
</protein>
<organism evidence="1 2">
    <name type="scientific">Halocaridina rubra</name>
    <name type="common">Hawaiian red shrimp</name>
    <dbReference type="NCBI Taxonomy" id="373956"/>
    <lineage>
        <taxon>Eukaryota</taxon>
        <taxon>Metazoa</taxon>
        <taxon>Ecdysozoa</taxon>
        <taxon>Arthropoda</taxon>
        <taxon>Crustacea</taxon>
        <taxon>Multicrustacea</taxon>
        <taxon>Malacostraca</taxon>
        <taxon>Eumalacostraca</taxon>
        <taxon>Eucarida</taxon>
        <taxon>Decapoda</taxon>
        <taxon>Pleocyemata</taxon>
        <taxon>Caridea</taxon>
        <taxon>Atyoidea</taxon>
        <taxon>Atyidae</taxon>
        <taxon>Halocaridina</taxon>
    </lineage>
</organism>
<accession>A0AAN9ACT2</accession>
<reference evidence="1 2" key="1">
    <citation type="submission" date="2023-11" db="EMBL/GenBank/DDBJ databases">
        <title>Halocaridina rubra genome assembly.</title>
        <authorList>
            <person name="Smith C."/>
        </authorList>
    </citation>
    <scope>NUCLEOTIDE SEQUENCE [LARGE SCALE GENOMIC DNA]</scope>
    <source>
        <strain evidence="1">EP-1</strain>
        <tissue evidence="1">Whole</tissue>
    </source>
</reference>
<dbReference type="EMBL" id="JAXCGZ010005696">
    <property type="protein sequence ID" value="KAK7081115.1"/>
    <property type="molecule type" value="Genomic_DNA"/>
</dbReference>
<name>A0AAN9ACT2_HALRR</name>
<dbReference type="Proteomes" id="UP001381693">
    <property type="component" value="Unassembled WGS sequence"/>
</dbReference>
<keyword evidence="2" id="KW-1185">Reference proteome</keyword>